<comment type="caution">
    <text evidence="1">The sequence shown here is derived from an EMBL/GenBank/DDBJ whole genome shotgun (WGS) entry which is preliminary data.</text>
</comment>
<dbReference type="EMBL" id="LLXH01000593">
    <property type="protein sequence ID" value="PKC64886.1"/>
    <property type="molecule type" value="Genomic_DNA"/>
</dbReference>
<dbReference type="VEuPathDB" id="FungiDB:RhiirA1_461807"/>
<evidence type="ECO:0000313" key="1">
    <source>
        <dbReference type="EMBL" id="PKC64886.1"/>
    </source>
</evidence>
<gene>
    <name evidence="1" type="ORF">RhiirA1_461807</name>
</gene>
<proteinExistence type="predicted"/>
<feature type="non-terminal residue" evidence="1">
    <location>
        <position position="1"/>
    </location>
</feature>
<dbReference type="Proteomes" id="UP000232688">
    <property type="component" value="Unassembled WGS sequence"/>
</dbReference>
<name>A0A2N0RNJ5_9GLOM</name>
<reference evidence="1 2" key="1">
    <citation type="submission" date="2017-10" db="EMBL/GenBank/DDBJ databases">
        <title>Extensive intraspecific genome diversity in a model arbuscular mycorrhizal fungus.</title>
        <authorList>
            <person name="Chen E.C.H."/>
            <person name="Morin E."/>
            <person name="Baudet D."/>
            <person name="Noel J."/>
            <person name="Ndikumana S."/>
            <person name="Charron P."/>
            <person name="St-Onge C."/>
            <person name="Giorgi J."/>
            <person name="Grigoriev I.V."/>
            <person name="Roux C."/>
            <person name="Martin F.M."/>
            <person name="Corradi N."/>
        </authorList>
    </citation>
    <scope>NUCLEOTIDE SEQUENCE [LARGE SCALE GENOMIC DNA]</scope>
    <source>
        <strain evidence="1 2">A1</strain>
    </source>
</reference>
<reference evidence="1 2" key="2">
    <citation type="submission" date="2017-10" db="EMBL/GenBank/DDBJ databases">
        <title>Genome analyses suggest a sexual origin of heterokaryosis in a supposedly ancient asexual fungus.</title>
        <authorList>
            <person name="Corradi N."/>
            <person name="Sedzielewska K."/>
            <person name="Noel J."/>
            <person name="Charron P."/>
            <person name="Farinelli L."/>
            <person name="Marton T."/>
            <person name="Kruger M."/>
            <person name="Pelin A."/>
            <person name="Brachmann A."/>
            <person name="Corradi N."/>
        </authorList>
    </citation>
    <scope>NUCLEOTIDE SEQUENCE [LARGE SCALE GENOMIC DNA]</scope>
    <source>
        <strain evidence="1 2">A1</strain>
    </source>
</reference>
<organism evidence="1 2">
    <name type="scientific">Rhizophagus irregularis</name>
    <dbReference type="NCBI Taxonomy" id="588596"/>
    <lineage>
        <taxon>Eukaryota</taxon>
        <taxon>Fungi</taxon>
        <taxon>Fungi incertae sedis</taxon>
        <taxon>Mucoromycota</taxon>
        <taxon>Glomeromycotina</taxon>
        <taxon>Glomeromycetes</taxon>
        <taxon>Glomerales</taxon>
        <taxon>Glomeraceae</taxon>
        <taxon>Rhizophagus</taxon>
    </lineage>
</organism>
<dbReference type="AlphaFoldDB" id="A0A2N0RNJ5"/>
<protein>
    <submittedName>
        <fullName evidence="1">Uncharacterized protein</fullName>
    </submittedName>
</protein>
<evidence type="ECO:0000313" key="2">
    <source>
        <dbReference type="Proteomes" id="UP000232688"/>
    </source>
</evidence>
<accession>A0A2N0RNJ5</accession>
<sequence>RARNIYKLFEKIGIDKIKYITTYTNPNIGLPDDQDNSIIDSEEEISNEQTNTSEVRVNTLVSDKANVSTVSIPLTYVSDSVKSQVTENRVW</sequence>